<feature type="transmembrane region" description="Helical" evidence="1">
    <location>
        <begin position="64"/>
        <end position="81"/>
    </location>
</feature>
<feature type="non-terminal residue" evidence="2">
    <location>
        <position position="82"/>
    </location>
</feature>
<keyword evidence="1" id="KW-1133">Transmembrane helix</keyword>
<sequence>MSLSREELVRRVETARRWLEQAEHSFHDETPLKGELNLLLAQAEMQKLREDRGMSRQWQHWQRALALVTALVMVSGFGWWWQ</sequence>
<keyword evidence="1" id="KW-0472">Membrane</keyword>
<reference evidence="2 3" key="1">
    <citation type="submission" date="2013-12" db="EMBL/GenBank/DDBJ databases">
        <title>A Varibaculum cambriense genome reconstructed from a premature infant gut community with otherwise low bacterial novelty that shifts toward anaerobic metabolism during the third week of life.</title>
        <authorList>
            <person name="Brown C.T."/>
            <person name="Sharon I."/>
            <person name="Thomas B.C."/>
            <person name="Castelle C.J."/>
            <person name="Morowitz M.J."/>
            <person name="Banfield J.F."/>
        </authorList>
    </citation>
    <scope>NUCLEOTIDE SEQUENCE [LARGE SCALE GENOMIC DNA]</scope>
    <source>
        <strain evidence="3">DORA_17_25</strain>
    </source>
</reference>
<evidence type="ECO:0000313" key="2">
    <source>
        <dbReference type="EMBL" id="ETI88847.1"/>
    </source>
</evidence>
<accession>W1U4Y8</accession>
<protein>
    <submittedName>
        <fullName evidence="2">Uncharacterized protein</fullName>
    </submittedName>
</protein>
<comment type="caution">
    <text evidence="2">The sequence shown here is derived from an EMBL/GenBank/DDBJ whole genome shotgun (WGS) entry which is preliminary data.</text>
</comment>
<proteinExistence type="predicted"/>
<dbReference type="Proteomes" id="UP000018840">
    <property type="component" value="Unassembled WGS sequence"/>
</dbReference>
<gene>
    <name evidence="2" type="ORF">Q612_NSC00186G0003</name>
</gene>
<evidence type="ECO:0000313" key="3">
    <source>
        <dbReference type="Proteomes" id="UP000018840"/>
    </source>
</evidence>
<organism evidence="2 3">
    <name type="scientific">Negativicoccus succinicivorans DORA_17_25</name>
    <dbReference type="NCBI Taxonomy" id="1403945"/>
    <lineage>
        <taxon>Bacteria</taxon>
        <taxon>Bacillati</taxon>
        <taxon>Bacillota</taxon>
        <taxon>Negativicutes</taxon>
        <taxon>Veillonellales</taxon>
        <taxon>Veillonellaceae</taxon>
        <taxon>Negativicoccus</taxon>
    </lineage>
</organism>
<dbReference type="EMBL" id="AZMC01000186">
    <property type="protein sequence ID" value="ETI88847.1"/>
    <property type="molecule type" value="Genomic_DNA"/>
</dbReference>
<name>W1U4Y8_9FIRM</name>
<keyword evidence="1" id="KW-0812">Transmembrane</keyword>
<evidence type="ECO:0000256" key="1">
    <source>
        <dbReference type="SAM" id="Phobius"/>
    </source>
</evidence>
<dbReference type="AlphaFoldDB" id="W1U4Y8"/>